<dbReference type="InterPro" id="IPR007709">
    <property type="entry name" value="N-FG_amidohydro"/>
</dbReference>
<evidence type="ECO:0000313" key="1">
    <source>
        <dbReference type="EMBL" id="MBB4287410.1"/>
    </source>
</evidence>
<gene>
    <name evidence="1" type="ORF">GGD88_003158</name>
</gene>
<name>A0A7W6S2W3_9PROT</name>
<accession>A0A7W6S2W3</accession>
<dbReference type="SUPFAM" id="SSF53187">
    <property type="entry name" value="Zn-dependent exopeptidases"/>
    <property type="match status" value="1"/>
</dbReference>
<dbReference type="RefSeq" id="WP_184437129.1">
    <property type="nucleotide sequence ID" value="NZ_JACIGI010000036.1"/>
</dbReference>
<dbReference type="Proteomes" id="UP000555728">
    <property type="component" value="Unassembled WGS sequence"/>
</dbReference>
<comment type="caution">
    <text evidence="1">The sequence shown here is derived from an EMBL/GenBank/DDBJ whole genome shotgun (WGS) entry which is preliminary data.</text>
</comment>
<protein>
    <submittedName>
        <fullName evidence="1">N-formylglutamate amidohydrolase</fullName>
    </submittedName>
</protein>
<dbReference type="EMBL" id="JACIGI010000036">
    <property type="protein sequence ID" value="MBB4287410.1"/>
    <property type="molecule type" value="Genomic_DNA"/>
</dbReference>
<dbReference type="Pfam" id="PF05013">
    <property type="entry name" value="FGase"/>
    <property type="match status" value="1"/>
</dbReference>
<reference evidence="1 2" key="1">
    <citation type="submission" date="2020-08" db="EMBL/GenBank/DDBJ databases">
        <title>Genome sequencing of Purple Non-Sulfur Bacteria from various extreme environments.</title>
        <authorList>
            <person name="Mayer M."/>
        </authorList>
    </citation>
    <scope>NUCLEOTIDE SEQUENCE [LARGE SCALE GENOMIC DNA]</scope>
    <source>
        <strain evidence="1 2">JA135</strain>
    </source>
</reference>
<evidence type="ECO:0000313" key="2">
    <source>
        <dbReference type="Proteomes" id="UP000555728"/>
    </source>
</evidence>
<keyword evidence="2" id="KW-1185">Reference proteome</keyword>
<dbReference type="AlphaFoldDB" id="A0A7W6S2W3"/>
<proteinExistence type="predicted"/>
<sequence length="294" mass="31963">MSSTPISQTRLDDVLRIQRPDRQTRPLVLASPHSGTAYPPAFLALSRLPMQVLRASEDTHVDVIFGAAPALGVPLLCALLPRVYIDVNRESLELDPSMFCDVLPPHANTDSPRVRAGLGTLPRVAGEGQHIYRRKLPFTEAERRVAQCYEPYHAALRGLIRATRARFGHCVVLDCHSMPRSSLEGPRRGTVPDIVLGDRHGTTCDPAVTDAAEAALAGRGFRVHRNKPYAGGFTTRHYGRPGHGVHTLQIEINRALYMDEATREPTAGLHRLAAAVPPLLDALSAVPGVAQAAE</sequence>
<keyword evidence="1" id="KW-0378">Hydrolase</keyword>
<dbReference type="Gene3D" id="3.40.630.40">
    <property type="entry name" value="Zn-dependent exopeptidases"/>
    <property type="match status" value="1"/>
</dbReference>
<dbReference type="GO" id="GO:0016787">
    <property type="term" value="F:hydrolase activity"/>
    <property type="evidence" value="ECO:0007669"/>
    <property type="project" value="UniProtKB-KW"/>
</dbReference>
<organism evidence="1 2">
    <name type="scientific">Roseospira goensis</name>
    <dbReference type="NCBI Taxonomy" id="391922"/>
    <lineage>
        <taxon>Bacteria</taxon>
        <taxon>Pseudomonadati</taxon>
        <taxon>Pseudomonadota</taxon>
        <taxon>Alphaproteobacteria</taxon>
        <taxon>Rhodospirillales</taxon>
        <taxon>Rhodospirillaceae</taxon>
        <taxon>Roseospira</taxon>
    </lineage>
</organism>